<sequence>MLSMCLKCIHFKHIHFLKHTVVLIGKHSFRKMTTALTKNG</sequence>
<reference evidence="1" key="1">
    <citation type="submission" date="2014-11" db="EMBL/GenBank/DDBJ databases">
        <authorList>
            <person name="Amaro Gonzalez C."/>
        </authorList>
    </citation>
    <scope>NUCLEOTIDE SEQUENCE</scope>
</reference>
<organism evidence="1">
    <name type="scientific">Anguilla anguilla</name>
    <name type="common">European freshwater eel</name>
    <name type="synonym">Muraena anguilla</name>
    <dbReference type="NCBI Taxonomy" id="7936"/>
    <lineage>
        <taxon>Eukaryota</taxon>
        <taxon>Metazoa</taxon>
        <taxon>Chordata</taxon>
        <taxon>Craniata</taxon>
        <taxon>Vertebrata</taxon>
        <taxon>Euteleostomi</taxon>
        <taxon>Actinopterygii</taxon>
        <taxon>Neopterygii</taxon>
        <taxon>Teleostei</taxon>
        <taxon>Anguilliformes</taxon>
        <taxon>Anguillidae</taxon>
        <taxon>Anguilla</taxon>
    </lineage>
</organism>
<proteinExistence type="predicted"/>
<accession>A0A0E9XVZ0</accession>
<name>A0A0E9XVZ0_ANGAN</name>
<reference evidence="1" key="2">
    <citation type="journal article" date="2015" name="Fish Shellfish Immunol.">
        <title>Early steps in the European eel (Anguilla anguilla)-Vibrio vulnificus interaction in the gills: Role of the RtxA13 toxin.</title>
        <authorList>
            <person name="Callol A."/>
            <person name="Pajuelo D."/>
            <person name="Ebbesson L."/>
            <person name="Teles M."/>
            <person name="MacKenzie S."/>
            <person name="Amaro C."/>
        </authorList>
    </citation>
    <scope>NUCLEOTIDE SEQUENCE</scope>
</reference>
<protein>
    <submittedName>
        <fullName evidence="1">Uncharacterized protein</fullName>
    </submittedName>
</protein>
<dbReference type="AlphaFoldDB" id="A0A0E9XVZ0"/>
<evidence type="ECO:0000313" key="1">
    <source>
        <dbReference type="EMBL" id="JAI06587.1"/>
    </source>
</evidence>
<dbReference type="EMBL" id="GBXM01001991">
    <property type="protein sequence ID" value="JAI06587.1"/>
    <property type="molecule type" value="Transcribed_RNA"/>
</dbReference>